<dbReference type="RefSeq" id="WP_230371178.1">
    <property type="nucleotide sequence ID" value="NZ_WLYX01000001.1"/>
</dbReference>
<dbReference type="Proteomes" id="UP000446658">
    <property type="component" value="Unassembled WGS sequence"/>
</dbReference>
<name>A0A844GBZ5_9NEIS</name>
<organism evidence="1 2">
    <name type="scientific">Paludibacterium denitrificans</name>
    <dbReference type="NCBI Taxonomy" id="2675226"/>
    <lineage>
        <taxon>Bacteria</taxon>
        <taxon>Pseudomonadati</taxon>
        <taxon>Pseudomonadota</taxon>
        <taxon>Betaproteobacteria</taxon>
        <taxon>Neisseriales</taxon>
        <taxon>Chromobacteriaceae</taxon>
        <taxon>Paludibacterium</taxon>
    </lineage>
</organism>
<keyword evidence="2" id="KW-1185">Reference proteome</keyword>
<gene>
    <name evidence="1" type="ORF">GKE73_16270</name>
</gene>
<dbReference type="EMBL" id="WLYX01000001">
    <property type="protein sequence ID" value="MTD33993.1"/>
    <property type="molecule type" value="Genomic_DNA"/>
</dbReference>
<comment type="caution">
    <text evidence="1">The sequence shown here is derived from an EMBL/GenBank/DDBJ whole genome shotgun (WGS) entry which is preliminary data.</text>
</comment>
<reference evidence="1 2" key="1">
    <citation type="submission" date="2019-11" db="EMBL/GenBank/DDBJ databases">
        <title>Draft genome sequence of Paludibacterium sp. dN18-1.</title>
        <authorList>
            <person name="Im W.-T."/>
        </authorList>
    </citation>
    <scope>NUCLEOTIDE SEQUENCE [LARGE SCALE GENOMIC DNA]</scope>
    <source>
        <strain evidence="2">dN 18-1</strain>
    </source>
</reference>
<evidence type="ECO:0000313" key="2">
    <source>
        <dbReference type="Proteomes" id="UP000446658"/>
    </source>
</evidence>
<evidence type="ECO:0000313" key="1">
    <source>
        <dbReference type="EMBL" id="MTD33993.1"/>
    </source>
</evidence>
<accession>A0A844GBZ5</accession>
<proteinExistence type="predicted"/>
<protein>
    <submittedName>
        <fullName evidence="1">Uncharacterized protein</fullName>
    </submittedName>
</protein>
<dbReference type="AlphaFoldDB" id="A0A844GBZ5"/>
<sequence length="45" mass="5067">MEHGTIEHLAAAKRDARRIPMDTAFTVNGEGDWKLYAGQTVVRRP</sequence>